<evidence type="ECO:0000256" key="3">
    <source>
        <dbReference type="ARBA" id="ARBA00022840"/>
    </source>
</evidence>
<comment type="caution">
    <text evidence="8">The sequence shown here is derived from an EMBL/GenBank/DDBJ whole genome shotgun (WGS) entry which is preliminary data.</text>
</comment>
<dbReference type="PANTHER" id="PTHR47989">
    <property type="entry name" value="OS01G0750732 PROTEIN"/>
    <property type="match status" value="1"/>
</dbReference>
<reference evidence="8 9" key="1">
    <citation type="submission" date="2024-01" db="EMBL/GenBank/DDBJ databases">
        <title>The genomes of 5 underutilized Papilionoideae crops provide insights into root nodulation and disease resistance.</title>
        <authorList>
            <person name="Yuan L."/>
        </authorList>
    </citation>
    <scope>NUCLEOTIDE SEQUENCE [LARGE SCALE GENOMIC DNA]</scope>
    <source>
        <strain evidence="8">LY-2023</strain>
        <tissue evidence="8">Leaf</tissue>
    </source>
</reference>
<feature type="compositionally biased region" description="Basic and acidic residues" evidence="4">
    <location>
        <begin position="560"/>
        <end position="569"/>
    </location>
</feature>
<dbReference type="GO" id="GO:0004674">
    <property type="term" value="F:protein serine/threonine kinase activity"/>
    <property type="evidence" value="ECO:0007669"/>
    <property type="project" value="UniProtKB-KW"/>
</dbReference>
<keyword evidence="1" id="KW-0723">Serine/threonine-protein kinase</keyword>
<keyword evidence="3" id="KW-0067">ATP-binding</keyword>
<evidence type="ECO:0000256" key="6">
    <source>
        <dbReference type="SAM" id="SignalP"/>
    </source>
</evidence>
<keyword evidence="9" id="KW-1185">Reference proteome</keyword>
<dbReference type="GO" id="GO:0005524">
    <property type="term" value="F:ATP binding"/>
    <property type="evidence" value="ECO:0007669"/>
    <property type="project" value="UniProtKB-KW"/>
</dbReference>
<evidence type="ECO:0000256" key="5">
    <source>
        <dbReference type="SAM" id="Phobius"/>
    </source>
</evidence>
<proteinExistence type="predicted"/>
<keyword evidence="6" id="KW-0732">Signal</keyword>
<dbReference type="SUPFAM" id="SSF56112">
    <property type="entry name" value="Protein kinase-like (PK-like)"/>
    <property type="match status" value="1"/>
</dbReference>
<dbReference type="Pfam" id="PF19160">
    <property type="entry name" value="SPARK"/>
    <property type="match status" value="1"/>
</dbReference>
<dbReference type="InterPro" id="IPR000719">
    <property type="entry name" value="Prot_kinase_dom"/>
</dbReference>
<organism evidence="8 9">
    <name type="scientific">Clitoria ternatea</name>
    <name type="common">Butterfly pea</name>
    <dbReference type="NCBI Taxonomy" id="43366"/>
    <lineage>
        <taxon>Eukaryota</taxon>
        <taxon>Viridiplantae</taxon>
        <taxon>Streptophyta</taxon>
        <taxon>Embryophyta</taxon>
        <taxon>Tracheophyta</taxon>
        <taxon>Spermatophyta</taxon>
        <taxon>Magnoliopsida</taxon>
        <taxon>eudicotyledons</taxon>
        <taxon>Gunneridae</taxon>
        <taxon>Pentapetalae</taxon>
        <taxon>rosids</taxon>
        <taxon>fabids</taxon>
        <taxon>Fabales</taxon>
        <taxon>Fabaceae</taxon>
        <taxon>Papilionoideae</taxon>
        <taxon>50 kb inversion clade</taxon>
        <taxon>NPAAA clade</taxon>
        <taxon>indigoferoid/millettioid clade</taxon>
        <taxon>Phaseoleae</taxon>
        <taxon>Clitoria</taxon>
    </lineage>
</organism>
<evidence type="ECO:0000256" key="1">
    <source>
        <dbReference type="ARBA" id="ARBA00022527"/>
    </source>
</evidence>
<evidence type="ECO:0000256" key="2">
    <source>
        <dbReference type="ARBA" id="ARBA00022741"/>
    </source>
</evidence>
<feature type="signal peptide" evidence="6">
    <location>
        <begin position="1"/>
        <end position="27"/>
    </location>
</feature>
<accession>A0AAN9P529</accession>
<dbReference type="AlphaFoldDB" id="A0AAN9P529"/>
<dbReference type="SMART" id="SM00220">
    <property type="entry name" value="S_TKc"/>
    <property type="match status" value="1"/>
</dbReference>
<dbReference type="EMBL" id="JAYKXN010000005">
    <property type="protein sequence ID" value="KAK7285843.1"/>
    <property type="molecule type" value="Genomic_DNA"/>
</dbReference>
<keyword evidence="5" id="KW-0812">Transmembrane</keyword>
<feature type="transmembrane region" description="Helical" evidence="5">
    <location>
        <begin position="230"/>
        <end position="251"/>
    </location>
</feature>
<evidence type="ECO:0000313" key="8">
    <source>
        <dbReference type="EMBL" id="KAK7285843.1"/>
    </source>
</evidence>
<dbReference type="PANTHER" id="PTHR47989:SF4">
    <property type="entry name" value="PROTEIN KINASE DOMAIN-CONTAINING PROTEIN"/>
    <property type="match status" value="1"/>
</dbReference>
<feature type="domain" description="Protein kinase" evidence="7">
    <location>
        <begin position="286"/>
        <end position="555"/>
    </location>
</feature>
<dbReference type="InterPro" id="IPR043891">
    <property type="entry name" value="SPARK"/>
</dbReference>
<protein>
    <recommendedName>
        <fullName evidence="7">Protein kinase domain-containing protein</fullName>
    </recommendedName>
</protein>
<keyword evidence="1" id="KW-0418">Kinase</keyword>
<feature type="compositionally biased region" description="Low complexity" evidence="4">
    <location>
        <begin position="571"/>
        <end position="588"/>
    </location>
</feature>
<name>A0AAN9P529_CLITE</name>
<keyword evidence="5" id="KW-1133">Transmembrane helix</keyword>
<feature type="chain" id="PRO_5042858187" description="Protein kinase domain-containing protein" evidence="6">
    <location>
        <begin position="28"/>
        <end position="594"/>
    </location>
</feature>
<dbReference type="Gene3D" id="3.30.200.20">
    <property type="entry name" value="Phosphorylase Kinase, domain 1"/>
    <property type="match status" value="1"/>
</dbReference>
<dbReference type="Pfam" id="PF00069">
    <property type="entry name" value="Pkinase"/>
    <property type="match status" value="1"/>
</dbReference>
<evidence type="ECO:0000313" key="9">
    <source>
        <dbReference type="Proteomes" id="UP001359559"/>
    </source>
</evidence>
<keyword evidence="5" id="KW-0472">Membrane</keyword>
<dbReference type="PROSITE" id="PS50011">
    <property type="entry name" value="PROTEIN_KINASE_DOM"/>
    <property type="match status" value="1"/>
</dbReference>
<evidence type="ECO:0000256" key="4">
    <source>
        <dbReference type="SAM" id="MobiDB-lite"/>
    </source>
</evidence>
<evidence type="ECO:0000259" key="7">
    <source>
        <dbReference type="PROSITE" id="PS50011"/>
    </source>
</evidence>
<dbReference type="FunFam" id="1.10.510.10:FF:000530">
    <property type="entry name" value="probable receptor-like protein kinase At5g59700"/>
    <property type="match status" value="1"/>
</dbReference>
<gene>
    <name evidence="8" type="ORF">RJT34_20625</name>
</gene>
<dbReference type="Proteomes" id="UP001359559">
    <property type="component" value="Unassembled WGS sequence"/>
</dbReference>
<dbReference type="Gene3D" id="1.10.510.10">
    <property type="entry name" value="Transferase(Phosphotransferase) domain 1"/>
    <property type="match status" value="1"/>
</dbReference>
<keyword evidence="1" id="KW-0808">Transferase</keyword>
<sequence length="594" mass="66010">MKIKSLFPPHPLFTFFILAIFIHSSAPSDSQGTCVLNFNTYEYVPFGECGNVIEDISNWGGDGFPSTLCCRNALTILADAMASEARSFTTQVFISQDQWQSCNHSFHPQQGMSTSSCGFQNLYQGSYKCSSFAMSDIQSIQLYQDALNKCSRFNLPFDQSCADCTTAILSFRDALYAQAIPKNNNDTERAICGVTAIVAVAAAKPDDPALIDKFLRCLPTSENKKSSAKLLLAVPVVILAILLIVVMVRCLSKKKPRRLVYLKEISAWSGLYWFSKAEIENAMNIGGEKICLGRGSAGQVYRGVLPSGQVVAIKHLTKSNTSDSFTREVEGLSRLRHQNLVCLFGCCMEGDDRYLVYEFCANGNLAQHLLRRDSHLTWETRVKILRDCSFALKYLHHHIEGCVVHRDIKLTNILLTEKYQAKLSDFGLARMMGMEESKVFTDVRGTIGYMDPEYMSNAKLTCASDVYSFGIVALQILSGQKVIELDLDARDQLTRKARDVSMGKRPLSDFEDPRLNGKVDKGDFEAILQIAVLCVAKSSKGRPTIEVVFEELDKVCRDTEARMKGKQEDNSSSTTSTPSSKSSKLTPTYIKDGT</sequence>
<keyword evidence="2" id="KW-0547">Nucleotide-binding</keyword>
<feature type="region of interest" description="Disordered" evidence="4">
    <location>
        <begin position="560"/>
        <end position="594"/>
    </location>
</feature>
<dbReference type="InterPro" id="IPR011009">
    <property type="entry name" value="Kinase-like_dom_sf"/>
</dbReference>
<dbReference type="PROSITE" id="PS00108">
    <property type="entry name" value="PROTEIN_KINASE_ST"/>
    <property type="match status" value="1"/>
</dbReference>
<dbReference type="InterPro" id="IPR008271">
    <property type="entry name" value="Ser/Thr_kinase_AS"/>
</dbReference>